<dbReference type="Gene3D" id="1.25.40.10">
    <property type="entry name" value="Tetratricopeptide repeat domain"/>
    <property type="match status" value="2"/>
</dbReference>
<dbReference type="InterPro" id="IPR011990">
    <property type="entry name" value="TPR-like_helical_dom_sf"/>
</dbReference>
<dbReference type="InterPro" id="IPR010982">
    <property type="entry name" value="Lambda_DNA-bd_dom_sf"/>
</dbReference>
<dbReference type="GO" id="GO:0003677">
    <property type="term" value="F:DNA binding"/>
    <property type="evidence" value="ECO:0007669"/>
    <property type="project" value="InterPro"/>
</dbReference>
<dbReference type="InterPro" id="IPR001387">
    <property type="entry name" value="Cro/C1-type_HTH"/>
</dbReference>
<dbReference type="SUPFAM" id="SSF48452">
    <property type="entry name" value="TPR-like"/>
    <property type="match status" value="1"/>
</dbReference>
<dbReference type="CDD" id="cd00093">
    <property type="entry name" value="HTH_XRE"/>
    <property type="match status" value="1"/>
</dbReference>
<dbReference type="AlphaFoldDB" id="A0A6N4TI83"/>
<dbReference type="EMBL" id="AP019695">
    <property type="protein sequence ID" value="BBK22291.1"/>
    <property type="molecule type" value="Genomic_DNA"/>
</dbReference>
<reference evidence="3" key="1">
    <citation type="submission" date="2019-05" db="EMBL/GenBank/DDBJ databases">
        <title>Complete genome sequencing of Absiella argi strain JCM 30884.</title>
        <authorList>
            <person name="Sakamoto M."/>
            <person name="Murakami T."/>
            <person name="Mori H."/>
        </authorList>
    </citation>
    <scope>NUCLEOTIDE SEQUENCE [LARGE SCALE GENOMIC DNA]</scope>
    <source>
        <strain evidence="3">JCM 30884</strain>
    </source>
</reference>
<accession>A0A6N4TI83</accession>
<evidence type="ECO:0000313" key="3">
    <source>
        <dbReference type="Proteomes" id="UP000464754"/>
    </source>
</evidence>
<dbReference type="RefSeq" id="WP_163051722.1">
    <property type="nucleotide sequence ID" value="NZ_AP019695.1"/>
</dbReference>
<keyword evidence="3" id="KW-1185">Reference proteome</keyword>
<sequence length="442" mass="53204">MTFQSVKIIDNKELELRRILGAYLKYQREFDDLSLNYVSESLNINKGYLSEVENGKRNLSYNHYAKIMDFYDIKFNFEKNILEEIRIKLYEILRNYINANIVSEKEIFKEVFQDKDRYSDSYGFFVFKLIQLFYHIRFQIDDSREIDELKELIKKYLFLYTEEEKAIFYDILAQYYIIRKKYSKSYDCLIKAREVCPDITNVTALRAMILYHITIVLQRLNKSSLAFICCREAMNEFRKEKIYNRLFYLDIYEGNCLSRMQLYLEAEKVYLSVLENTFFLNDARLTCTIYDNLSWNCLKNKKYEDSIFYAKKSIELGNNSDDAYTHIAYSLFKLDKKSECIEFINNLEGDNINEFSRMLNNIILYRILNEDRKLLYELEQYYDGCKVNGDYEMELLVRNLQLDFYKEKKDFEAAVFVNDQIQAILDINNKEDFSKLSTLILF</sequence>
<dbReference type="Gene3D" id="1.10.260.40">
    <property type="entry name" value="lambda repressor-like DNA-binding domains"/>
    <property type="match status" value="1"/>
</dbReference>
<feature type="domain" description="HTH cro/C1-type" evidence="1">
    <location>
        <begin position="24"/>
        <end position="82"/>
    </location>
</feature>
<dbReference type="Proteomes" id="UP000464754">
    <property type="component" value="Chromosome"/>
</dbReference>
<gene>
    <name evidence="2" type="ORF">Aargi30884_11940</name>
</gene>
<evidence type="ECO:0000259" key="1">
    <source>
        <dbReference type="PROSITE" id="PS50943"/>
    </source>
</evidence>
<name>A0A6N4TI83_9FIRM</name>
<dbReference type="KEGG" id="aarg:Aargi30884_11940"/>
<evidence type="ECO:0000313" key="2">
    <source>
        <dbReference type="EMBL" id="BBK22291.1"/>
    </source>
</evidence>
<dbReference type="SUPFAM" id="SSF47413">
    <property type="entry name" value="lambda repressor-like DNA-binding domains"/>
    <property type="match status" value="1"/>
</dbReference>
<dbReference type="SMART" id="SM00530">
    <property type="entry name" value="HTH_XRE"/>
    <property type="match status" value="1"/>
</dbReference>
<organism evidence="2 3">
    <name type="scientific">Amedibacterium intestinale</name>
    <dbReference type="NCBI Taxonomy" id="2583452"/>
    <lineage>
        <taxon>Bacteria</taxon>
        <taxon>Bacillati</taxon>
        <taxon>Bacillota</taxon>
        <taxon>Erysipelotrichia</taxon>
        <taxon>Erysipelotrichales</taxon>
        <taxon>Erysipelotrichaceae</taxon>
        <taxon>Amedibacterium</taxon>
    </lineage>
</organism>
<protein>
    <recommendedName>
        <fullName evidence="1">HTH cro/C1-type domain-containing protein</fullName>
    </recommendedName>
</protein>
<proteinExistence type="predicted"/>
<dbReference type="PROSITE" id="PS50943">
    <property type="entry name" value="HTH_CROC1"/>
    <property type="match status" value="1"/>
</dbReference>